<accession>A0A2K1P748</accession>
<feature type="transmembrane region" description="Helical" evidence="7">
    <location>
        <begin position="165"/>
        <end position="189"/>
    </location>
</feature>
<evidence type="ECO:0000256" key="3">
    <source>
        <dbReference type="ARBA" id="ARBA00022475"/>
    </source>
</evidence>
<evidence type="ECO:0000256" key="5">
    <source>
        <dbReference type="ARBA" id="ARBA00022989"/>
    </source>
</evidence>
<dbReference type="SUPFAM" id="SSF161098">
    <property type="entry name" value="MetI-like"/>
    <property type="match status" value="1"/>
</dbReference>
<evidence type="ECO:0000256" key="2">
    <source>
        <dbReference type="ARBA" id="ARBA00022448"/>
    </source>
</evidence>
<evidence type="ECO:0000256" key="4">
    <source>
        <dbReference type="ARBA" id="ARBA00022692"/>
    </source>
</evidence>
<dbReference type="CDD" id="cd06261">
    <property type="entry name" value="TM_PBP2"/>
    <property type="match status" value="1"/>
</dbReference>
<dbReference type="Proteomes" id="UP000236434">
    <property type="component" value="Unassembled WGS sequence"/>
</dbReference>
<feature type="domain" description="ABC transmembrane type-1" evidence="8">
    <location>
        <begin position="121"/>
        <end position="336"/>
    </location>
</feature>
<name>A0A2K1P748_9BACT</name>
<feature type="transmembrane region" description="Helical" evidence="7">
    <location>
        <begin position="313"/>
        <end position="339"/>
    </location>
</feature>
<dbReference type="InterPro" id="IPR035906">
    <property type="entry name" value="MetI-like_sf"/>
</dbReference>
<organism evidence="9 10">
    <name type="scientific">Petrotoga olearia DSM 13574</name>
    <dbReference type="NCBI Taxonomy" id="1122955"/>
    <lineage>
        <taxon>Bacteria</taxon>
        <taxon>Thermotogati</taxon>
        <taxon>Thermotogota</taxon>
        <taxon>Thermotogae</taxon>
        <taxon>Petrotogales</taxon>
        <taxon>Petrotogaceae</taxon>
        <taxon>Petrotoga</taxon>
    </lineage>
</organism>
<dbReference type="PANTHER" id="PTHR30465:SF45">
    <property type="entry name" value="BINDING-PROTEIN-DEPENDENT TRANSPORT SYSTEMS INNER MEMBRANE COMPONENT"/>
    <property type="match status" value="1"/>
</dbReference>
<gene>
    <name evidence="9" type="ORF">X929_00385</name>
</gene>
<feature type="transmembrane region" description="Helical" evidence="7">
    <location>
        <begin position="271"/>
        <end position="293"/>
    </location>
</feature>
<dbReference type="PROSITE" id="PS50928">
    <property type="entry name" value="ABC_TM1"/>
    <property type="match status" value="1"/>
</dbReference>
<evidence type="ECO:0000256" key="6">
    <source>
        <dbReference type="ARBA" id="ARBA00023136"/>
    </source>
</evidence>
<protein>
    <submittedName>
        <fullName evidence="9">Peptide ABC transporter permease</fullName>
    </submittedName>
</protein>
<keyword evidence="2 7" id="KW-0813">Transport</keyword>
<feature type="transmembrane region" description="Helical" evidence="7">
    <location>
        <begin position="7"/>
        <end position="27"/>
    </location>
</feature>
<dbReference type="Pfam" id="PF00528">
    <property type="entry name" value="BPD_transp_1"/>
    <property type="match status" value="1"/>
</dbReference>
<dbReference type="Gene3D" id="1.10.3720.10">
    <property type="entry name" value="MetI-like"/>
    <property type="match status" value="1"/>
</dbReference>
<dbReference type="EMBL" id="AZRL01000002">
    <property type="protein sequence ID" value="PNR98536.1"/>
    <property type="molecule type" value="Genomic_DNA"/>
</dbReference>
<comment type="caution">
    <text evidence="9">The sequence shown here is derived from an EMBL/GenBank/DDBJ whole genome shotgun (WGS) entry which is preliminary data.</text>
</comment>
<dbReference type="GO" id="GO:0055085">
    <property type="term" value="P:transmembrane transport"/>
    <property type="evidence" value="ECO:0007669"/>
    <property type="project" value="InterPro"/>
</dbReference>
<dbReference type="AlphaFoldDB" id="A0A2K1P748"/>
<keyword evidence="4 7" id="KW-0812">Transmembrane</keyword>
<dbReference type="PANTHER" id="PTHR30465">
    <property type="entry name" value="INNER MEMBRANE ABC TRANSPORTER"/>
    <property type="match status" value="1"/>
</dbReference>
<evidence type="ECO:0000313" key="10">
    <source>
        <dbReference type="Proteomes" id="UP000236434"/>
    </source>
</evidence>
<comment type="subcellular location">
    <subcellularLocation>
        <location evidence="1 7">Cell membrane</location>
        <topology evidence="1 7">Multi-pass membrane protein</topology>
    </subcellularLocation>
</comment>
<dbReference type="InterPro" id="IPR000515">
    <property type="entry name" value="MetI-like"/>
</dbReference>
<comment type="similarity">
    <text evidence="7">Belongs to the binding-protein-dependent transport system permease family.</text>
</comment>
<keyword evidence="3" id="KW-1003">Cell membrane</keyword>
<feature type="transmembrane region" description="Helical" evidence="7">
    <location>
        <begin position="209"/>
        <end position="231"/>
    </location>
</feature>
<evidence type="ECO:0000256" key="1">
    <source>
        <dbReference type="ARBA" id="ARBA00004651"/>
    </source>
</evidence>
<keyword evidence="5 7" id="KW-1133">Transmembrane helix</keyword>
<feature type="transmembrane region" description="Helical" evidence="7">
    <location>
        <begin position="125"/>
        <end position="144"/>
    </location>
</feature>
<keyword evidence="6 7" id="KW-0472">Membrane</keyword>
<dbReference type="GO" id="GO:0005886">
    <property type="term" value="C:plasma membrane"/>
    <property type="evidence" value="ECO:0007669"/>
    <property type="project" value="UniProtKB-SubCell"/>
</dbReference>
<proteinExistence type="inferred from homology"/>
<evidence type="ECO:0000259" key="8">
    <source>
        <dbReference type="PROSITE" id="PS50928"/>
    </source>
</evidence>
<evidence type="ECO:0000256" key="7">
    <source>
        <dbReference type="RuleBase" id="RU363032"/>
    </source>
</evidence>
<reference evidence="9 10" key="1">
    <citation type="submission" date="2013-12" db="EMBL/GenBank/DDBJ databases">
        <title>Comparative genomics of Petrotoga isolates.</title>
        <authorList>
            <person name="Nesbo C.L."/>
            <person name="Charchuk R."/>
            <person name="Chow K."/>
        </authorList>
    </citation>
    <scope>NUCLEOTIDE SEQUENCE [LARGE SCALE GENOMIC DNA]</scope>
    <source>
        <strain evidence="9 10">DSM 13574</strain>
    </source>
</reference>
<dbReference type="OrthoDB" id="9769919at2"/>
<sequence>MYWRYAVRRILMGVVIYVVIIFIYSALFNTVMDQTLNSQIVEQVNGEMMKMSQVGTDPQYLLEYRQRRISELRQLYHLDDPVLSRIFWRAIDTLTFNYGNSTVMRSFEGETDVLKIVLERIPNTLMLFTTAIIIDILIGVWLGIKKAQKAGRTMDKTTSIITMGVYGLPSWWFGMVMIMLFAFAIPIFPSGGMNSVPPPTTFFGRLFDTLYHMALPIITLVFIGFWGRAYLTRNIVLGNLQEDFIMSARARGIPERTVLYGHALRTSAPPILTMSLLSLLASFSGALVFEGIFSWPGMGNLYWSAVQMNDIPVLLGNLSITTLIYISGIVVLDLIYGFLDPRIKVGGKA</sequence>
<dbReference type="RefSeq" id="WP_103066095.1">
    <property type="nucleotide sequence ID" value="NZ_AZRL01000002.1"/>
</dbReference>
<evidence type="ECO:0000313" key="9">
    <source>
        <dbReference type="EMBL" id="PNR98536.1"/>
    </source>
</evidence>